<organism evidence="2 3">
    <name type="scientific">Postia placenta MAD-698-R-SB12</name>
    <dbReference type="NCBI Taxonomy" id="670580"/>
    <lineage>
        <taxon>Eukaryota</taxon>
        <taxon>Fungi</taxon>
        <taxon>Dikarya</taxon>
        <taxon>Basidiomycota</taxon>
        <taxon>Agaricomycotina</taxon>
        <taxon>Agaricomycetes</taxon>
        <taxon>Polyporales</taxon>
        <taxon>Adustoporiaceae</taxon>
        <taxon>Rhodonia</taxon>
    </lineage>
</organism>
<feature type="non-terminal residue" evidence="2">
    <location>
        <position position="1"/>
    </location>
</feature>
<reference evidence="2 3" key="1">
    <citation type="submission" date="2017-04" db="EMBL/GenBank/DDBJ databases">
        <title>Genome Sequence of the Model Brown-Rot Fungus Postia placenta SB12.</title>
        <authorList>
            <consortium name="DOE Joint Genome Institute"/>
            <person name="Gaskell J."/>
            <person name="Kersten P."/>
            <person name="Larrondo L.F."/>
            <person name="Canessa P."/>
            <person name="Martinez D."/>
            <person name="Hibbett D."/>
            <person name="Schmoll M."/>
            <person name="Kubicek C.P."/>
            <person name="Martinez A.T."/>
            <person name="Yadav J."/>
            <person name="Master E."/>
            <person name="Magnuson J.K."/>
            <person name="James T."/>
            <person name="Yaver D."/>
            <person name="Berka R."/>
            <person name="Labutti K."/>
            <person name="Lipzen A."/>
            <person name="Aerts A."/>
            <person name="Barry K."/>
            <person name="Henrissat B."/>
            <person name="Blanchette R."/>
            <person name="Grigoriev I."/>
            <person name="Cullen D."/>
        </authorList>
    </citation>
    <scope>NUCLEOTIDE SEQUENCE [LARGE SCALE GENOMIC DNA]</scope>
    <source>
        <strain evidence="2 3">MAD-698-R-SB12</strain>
    </source>
</reference>
<gene>
    <name evidence="2" type="ORF">POSPLADRAFT_1089810</name>
</gene>
<evidence type="ECO:0000313" key="2">
    <source>
        <dbReference type="EMBL" id="OSX59286.1"/>
    </source>
</evidence>
<dbReference type="RefSeq" id="XP_024336080.1">
    <property type="nucleotide sequence ID" value="XM_024483075.1"/>
</dbReference>
<feature type="region of interest" description="Disordered" evidence="1">
    <location>
        <begin position="76"/>
        <end position="103"/>
    </location>
</feature>
<accession>A0A1X6MST9</accession>
<keyword evidence="3" id="KW-1185">Reference proteome</keyword>
<dbReference type="EMBL" id="KZ110602">
    <property type="protein sequence ID" value="OSX59286.1"/>
    <property type="molecule type" value="Genomic_DNA"/>
</dbReference>
<feature type="compositionally biased region" description="Polar residues" evidence="1">
    <location>
        <begin position="85"/>
        <end position="103"/>
    </location>
</feature>
<name>A0A1X6MST9_9APHY</name>
<sequence>LVETDACGIPVRPTWSVDELLSSYPKPTIPPSTLKRLHELAALVPPVEGTPEHTKLTREMEGLVRLVEAVKLVDTSTGIELDESPQPTEGSQDPNDQKLLSHSSRVRRGLYIVDADKVR</sequence>
<proteinExistence type="predicted"/>
<dbReference type="AlphaFoldDB" id="A0A1X6MST9"/>
<evidence type="ECO:0000313" key="3">
    <source>
        <dbReference type="Proteomes" id="UP000194127"/>
    </source>
</evidence>
<dbReference type="GeneID" id="36328024"/>
<dbReference type="Proteomes" id="UP000194127">
    <property type="component" value="Unassembled WGS sequence"/>
</dbReference>
<feature type="non-terminal residue" evidence="2">
    <location>
        <position position="119"/>
    </location>
</feature>
<dbReference type="OrthoDB" id="5522061at2759"/>
<protein>
    <submittedName>
        <fullName evidence="2">Uncharacterized protein</fullName>
    </submittedName>
</protein>
<evidence type="ECO:0000256" key="1">
    <source>
        <dbReference type="SAM" id="MobiDB-lite"/>
    </source>
</evidence>